<proteinExistence type="predicted"/>
<evidence type="ECO:0000259" key="1">
    <source>
        <dbReference type="Pfam" id="PF02698"/>
    </source>
</evidence>
<evidence type="ECO:0000313" key="3">
    <source>
        <dbReference type="EMBL" id="OAR03996.1"/>
    </source>
</evidence>
<dbReference type="InterPro" id="IPR051599">
    <property type="entry name" value="Cell_Envelope_Assoc"/>
</dbReference>
<protein>
    <submittedName>
        <fullName evidence="2">YdcF family protein</fullName>
    </submittedName>
</protein>
<reference evidence="2" key="2">
    <citation type="journal article" date="2021" name="Microbiology">
        <title>Metagenomic Analysis of the Microbial Community in the Underground Coal Fire Area (Kemerovo Region, Russia) Revealed Predominance of Thermophilic Members of the Phyla Deinococcus-thermus, Aquificae, and Firmicutes.</title>
        <authorList>
            <person name="Kadnikov V."/>
            <person name="Mardanov A.V."/>
            <person name="Beletsky A.V."/>
            <person name="Karnachuk O.V."/>
            <person name="Ravin N.V."/>
        </authorList>
    </citation>
    <scope>NUCLEOTIDE SEQUENCE</scope>
    <source>
        <strain evidence="2">RBS10-49</strain>
    </source>
</reference>
<dbReference type="STRING" id="1484.SA87_02965"/>
<dbReference type="Proteomes" id="UP000243024">
    <property type="component" value="Unassembled WGS sequence"/>
</dbReference>
<sequence>MDAWRALFGRLTSGRRRRAKRSRLRIALLTLALLFLIPEGLVIGFPFWSKPASADVIIVLGANVDARGPKPFYRARLDEAVRLYEAGYAPVIITTGGQGPTEPISEGIAGRDYLIARGVPPEAIVAETSSTSTLENLIHARRIMAERGDATAIIVSNRFHLFRAMLLARFAEVEASYAGVFVGEYWPEEIVGHLREVPAIYFNALRGLWRLYDAG</sequence>
<reference evidence="3 4" key="1">
    <citation type="submission" date="2015-09" db="EMBL/GenBank/DDBJ databases">
        <title>Draft genome sequence of Hydrogenibacillus schlegelii DSM 2000.</title>
        <authorList>
            <person name="Hemp J."/>
        </authorList>
    </citation>
    <scope>NUCLEOTIDE SEQUENCE [LARGE SCALE GENOMIC DNA]</scope>
    <source>
        <strain evidence="3 4">MA 48</strain>
    </source>
</reference>
<keyword evidence="4" id="KW-1185">Reference proteome</keyword>
<dbReference type="EMBL" id="JAHHQF010000070">
    <property type="protein sequence ID" value="MBT9282877.1"/>
    <property type="molecule type" value="Genomic_DNA"/>
</dbReference>
<comment type="caution">
    <text evidence="3">The sequence shown here is derived from an EMBL/GenBank/DDBJ whole genome shotgun (WGS) entry which is preliminary data.</text>
</comment>
<dbReference type="Pfam" id="PF02698">
    <property type="entry name" value="DUF218"/>
    <property type="match status" value="1"/>
</dbReference>
<dbReference type="AlphaFoldDB" id="A0A179IMT3"/>
<dbReference type="InterPro" id="IPR014729">
    <property type="entry name" value="Rossmann-like_a/b/a_fold"/>
</dbReference>
<dbReference type="InterPro" id="IPR003848">
    <property type="entry name" value="DUF218"/>
</dbReference>
<accession>A0A179IMT3</accession>
<evidence type="ECO:0000313" key="4">
    <source>
        <dbReference type="Proteomes" id="UP000243024"/>
    </source>
</evidence>
<dbReference type="PANTHER" id="PTHR30336:SF20">
    <property type="entry name" value="DUF218 DOMAIN-CONTAINING PROTEIN"/>
    <property type="match status" value="1"/>
</dbReference>
<organism evidence="3 4">
    <name type="scientific">Hydrogenibacillus schlegelii</name>
    <name type="common">Bacillus schlegelii</name>
    <dbReference type="NCBI Taxonomy" id="1484"/>
    <lineage>
        <taxon>Bacteria</taxon>
        <taxon>Bacillati</taxon>
        <taxon>Bacillota</taxon>
        <taxon>Bacilli</taxon>
        <taxon>Bacillales</taxon>
        <taxon>Bacillales Family X. Incertae Sedis</taxon>
        <taxon>Hydrogenibacillus</taxon>
    </lineage>
</organism>
<dbReference type="EMBL" id="JXBB01000029">
    <property type="protein sequence ID" value="OAR03996.1"/>
    <property type="molecule type" value="Genomic_DNA"/>
</dbReference>
<gene>
    <name evidence="2" type="ORF">KM312_09590</name>
    <name evidence="3" type="ORF">SA87_02965</name>
</gene>
<name>A0A179IMT3_HYDSH</name>
<dbReference type="RefSeq" id="WP_066441330.1">
    <property type="nucleotide sequence ID" value="NZ_CBCSAS010000058.1"/>
</dbReference>
<dbReference type="Proteomes" id="UP000748108">
    <property type="component" value="Unassembled WGS sequence"/>
</dbReference>
<dbReference type="OrthoDB" id="9782395at2"/>
<dbReference type="GO" id="GO:0005886">
    <property type="term" value="C:plasma membrane"/>
    <property type="evidence" value="ECO:0007669"/>
    <property type="project" value="TreeGrafter"/>
</dbReference>
<dbReference type="PANTHER" id="PTHR30336">
    <property type="entry name" value="INNER MEMBRANE PROTEIN, PROBABLE PERMEASE"/>
    <property type="match status" value="1"/>
</dbReference>
<dbReference type="CDD" id="cd06259">
    <property type="entry name" value="YdcF-like"/>
    <property type="match status" value="1"/>
</dbReference>
<dbReference type="Gene3D" id="3.40.50.620">
    <property type="entry name" value="HUPs"/>
    <property type="match status" value="1"/>
</dbReference>
<evidence type="ECO:0000313" key="2">
    <source>
        <dbReference type="EMBL" id="MBT9282877.1"/>
    </source>
</evidence>
<feature type="domain" description="DUF218" evidence="1">
    <location>
        <begin position="55"/>
        <end position="173"/>
    </location>
</feature>